<dbReference type="PANTHER" id="PTHR43000">
    <property type="entry name" value="DTDP-D-GLUCOSE 4,6-DEHYDRATASE-RELATED"/>
    <property type="match status" value="1"/>
</dbReference>
<sequence>MFKPSKVLVTGSSGFVGGCLVGQLEEQYSVMKVVRNQVAGGDSNVIALGNITGKTDFSSALNGVDVVVHLAARAHITKDTVIDPLNEFRKCNTEATLKLAKQASEAGVKRFIFISSIGVNGLSNDKPFTAFDDPNPTEDYAISKYEAECGLKEIAKYSQMEWVIIRPPLVYGKNAPGNFGTLIKVARKNLPLPLGAINNSRSFVYVENLVDLVMSCIVNRKAAGRTFLVSDGENISTTQLLNKLIEATGRKSKLIPIPVSILKFFAGLIGKKMVVERFSSSLTVDIEHTKSTLGWKPPVSLDEGIRRCFK</sequence>
<evidence type="ECO:0000313" key="5">
    <source>
        <dbReference type="Proteomes" id="UP001467690"/>
    </source>
</evidence>
<dbReference type="EMBL" id="JBELOE010000255">
    <property type="protein sequence ID" value="MER2493221.1"/>
    <property type="molecule type" value="Genomic_DNA"/>
</dbReference>
<evidence type="ECO:0000259" key="3">
    <source>
        <dbReference type="Pfam" id="PF01370"/>
    </source>
</evidence>
<protein>
    <submittedName>
        <fullName evidence="4">NAD-dependent epimerase/dehydratase family protein</fullName>
    </submittedName>
</protein>
<gene>
    <name evidence="4" type="ORF">ABS311_15165</name>
</gene>
<comment type="caution">
    <text evidence="4">The sequence shown here is derived from an EMBL/GenBank/DDBJ whole genome shotgun (WGS) entry which is preliminary data.</text>
</comment>
<dbReference type="Proteomes" id="UP001467690">
    <property type="component" value="Unassembled WGS sequence"/>
</dbReference>
<dbReference type="PROSITE" id="PS51257">
    <property type="entry name" value="PROKAR_LIPOPROTEIN"/>
    <property type="match status" value="1"/>
</dbReference>
<dbReference type="Gene3D" id="3.40.50.720">
    <property type="entry name" value="NAD(P)-binding Rossmann-like Domain"/>
    <property type="match status" value="1"/>
</dbReference>
<dbReference type="SUPFAM" id="SSF51735">
    <property type="entry name" value="NAD(P)-binding Rossmann-fold domains"/>
    <property type="match status" value="1"/>
</dbReference>
<organism evidence="4 5">
    <name type="scientific">Catenovulum sediminis</name>
    <dbReference type="NCBI Taxonomy" id="1740262"/>
    <lineage>
        <taxon>Bacteria</taxon>
        <taxon>Pseudomonadati</taxon>
        <taxon>Pseudomonadota</taxon>
        <taxon>Gammaproteobacteria</taxon>
        <taxon>Alteromonadales</taxon>
        <taxon>Alteromonadaceae</taxon>
        <taxon>Catenovulum</taxon>
    </lineage>
</organism>
<accession>A0ABV1RJV3</accession>
<dbReference type="Pfam" id="PF01370">
    <property type="entry name" value="Epimerase"/>
    <property type="match status" value="1"/>
</dbReference>
<proteinExistence type="inferred from homology"/>
<keyword evidence="5" id="KW-1185">Reference proteome</keyword>
<dbReference type="InterPro" id="IPR001509">
    <property type="entry name" value="Epimerase_deHydtase"/>
</dbReference>
<comment type="pathway">
    <text evidence="1">Bacterial outer membrane biogenesis; LPS O-antigen biosynthesis.</text>
</comment>
<evidence type="ECO:0000256" key="1">
    <source>
        <dbReference type="ARBA" id="ARBA00005125"/>
    </source>
</evidence>
<feature type="domain" description="NAD-dependent epimerase/dehydratase" evidence="3">
    <location>
        <begin position="7"/>
        <end position="226"/>
    </location>
</feature>
<evidence type="ECO:0000313" key="4">
    <source>
        <dbReference type="EMBL" id="MER2493221.1"/>
    </source>
</evidence>
<dbReference type="RefSeq" id="WP_350402506.1">
    <property type="nucleotide sequence ID" value="NZ_JBELOE010000255.1"/>
</dbReference>
<evidence type="ECO:0000256" key="2">
    <source>
        <dbReference type="ARBA" id="ARBA00007637"/>
    </source>
</evidence>
<name>A0ABV1RJV3_9ALTE</name>
<comment type="similarity">
    <text evidence="2">Belongs to the NAD(P)-dependent epimerase/dehydratase family.</text>
</comment>
<reference evidence="4 5" key="1">
    <citation type="submission" date="2024-06" db="EMBL/GenBank/DDBJ databases">
        <authorList>
            <person name="Chen R.Y."/>
        </authorList>
    </citation>
    <scope>NUCLEOTIDE SEQUENCE [LARGE SCALE GENOMIC DNA]</scope>
    <source>
        <strain evidence="4 5">D2</strain>
    </source>
</reference>
<dbReference type="InterPro" id="IPR036291">
    <property type="entry name" value="NAD(P)-bd_dom_sf"/>
</dbReference>